<proteinExistence type="predicted"/>
<dbReference type="RefSeq" id="WP_008621650.1">
    <property type="nucleotide sequence ID" value="NZ_AONQ01000095.1"/>
</dbReference>
<keyword evidence="3" id="KW-1185">Reference proteome</keyword>
<dbReference type="PATRIC" id="fig|1244869.3.peg.4173"/>
<accession>M3A603</accession>
<organism evidence="2 3">
    <name type="scientific">Paramagnetospirillum caucaseum</name>
    <dbReference type="NCBI Taxonomy" id="1244869"/>
    <lineage>
        <taxon>Bacteria</taxon>
        <taxon>Pseudomonadati</taxon>
        <taxon>Pseudomonadota</taxon>
        <taxon>Alphaproteobacteria</taxon>
        <taxon>Rhodospirillales</taxon>
        <taxon>Magnetospirillaceae</taxon>
        <taxon>Paramagnetospirillum</taxon>
    </lineage>
</organism>
<protein>
    <submittedName>
        <fullName evidence="2">Uncharacterized protein</fullName>
    </submittedName>
</protein>
<keyword evidence="1" id="KW-0732">Signal</keyword>
<comment type="caution">
    <text evidence="2">The sequence shown here is derived from an EMBL/GenBank/DDBJ whole genome shotgun (WGS) entry which is preliminary data.</text>
</comment>
<evidence type="ECO:0000313" key="3">
    <source>
        <dbReference type="Proteomes" id="UP000011744"/>
    </source>
</evidence>
<name>M3A603_9PROT</name>
<gene>
    <name evidence="2" type="ORF">H261_21099</name>
</gene>
<dbReference type="OrthoDB" id="7362632at2"/>
<dbReference type="AlphaFoldDB" id="M3A603"/>
<evidence type="ECO:0000313" key="2">
    <source>
        <dbReference type="EMBL" id="EME67909.1"/>
    </source>
</evidence>
<dbReference type="EMBL" id="AONQ01000095">
    <property type="protein sequence ID" value="EME67909.1"/>
    <property type="molecule type" value="Genomic_DNA"/>
</dbReference>
<feature type="chain" id="PRO_5004031043" evidence="1">
    <location>
        <begin position="25"/>
        <end position="107"/>
    </location>
</feature>
<reference evidence="2 3" key="1">
    <citation type="journal article" date="2014" name="Genome Announc.">
        <title>Draft Genome Sequence of Magnetospirillum sp. Strain SO-1, a Freshwater Magnetotactic Bacterium Isolated from the Ol'khovka River, Russia.</title>
        <authorList>
            <person name="Grouzdev D.S."/>
            <person name="Dziuba M.V."/>
            <person name="Sukhacheva M.S."/>
            <person name="Mardanov A.V."/>
            <person name="Beletskiy A.V."/>
            <person name="Kuznetsov B.B."/>
            <person name="Skryabin K.G."/>
        </authorList>
    </citation>
    <scope>NUCLEOTIDE SEQUENCE [LARGE SCALE GENOMIC DNA]</scope>
    <source>
        <strain evidence="2 3">SO-1</strain>
    </source>
</reference>
<sequence>MKTILKTLAALAAIAFVASYAAQAADQSTTPQTWGPGWRHEQMLKAQKDGTFTPGQGPGYGRGMWGGGPGLGRGMMAAAIGPDGKIDVSKLPADCPMRQTVIPSPAQ</sequence>
<feature type="signal peptide" evidence="1">
    <location>
        <begin position="1"/>
        <end position="24"/>
    </location>
</feature>
<dbReference type="STRING" id="1244869.H261_21099"/>
<dbReference type="Proteomes" id="UP000011744">
    <property type="component" value="Unassembled WGS sequence"/>
</dbReference>
<evidence type="ECO:0000256" key="1">
    <source>
        <dbReference type="SAM" id="SignalP"/>
    </source>
</evidence>